<evidence type="ECO:0000313" key="3">
    <source>
        <dbReference type="Proteomes" id="UP001457282"/>
    </source>
</evidence>
<dbReference type="AlphaFoldDB" id="A0AAW1YBG2"/>
<protein>
    <submittedName>
        <fullName evidence="2">Uncharacterized protein</fullName>
    </submittedName>
</protein>
<keyword evidence="3" id="KW-1185">Reference proteome</keyword>
<dbReference type="EMBL" id="JBEDUW010000002">
    <property type="protein sequence ID" value="KAK9945107.1"/>
    <property type="molecule type" value="Genomic_DNA"/>
</dbReference>
<gene>
    <name evidence="2" type="ORF">M0R45_010637</name>
</gene>
<dbReference type="Proteomes" id="UP001457282">
    <property type="component" value="Unassembled WGS sequence"/>
</dbReference>
<sequence length="68" mass="7555">MRRKSASKKTSCNKEHEKVKSSIPSNVTKKITQETGVTQNVMVLEDLGAEYLEELLYQSSCESASLSC</sequence>
<feature type="region of interest" description="Disordered" evidence="1">
    <location>
        <begin position="1"/>
        <end position="27"/>
    </location>
</feature>
<evidence type="ECO:0000313" key="2">
    <source>
        <dbReference type="EMBL" id="KAK9945107.1"/>
    </source>
</evidence>
<proteinExistence type="predicted"/>
<organism evidence="2 3">
    <name type="scientific">Rubus argutus</name>
    <name type="common">Southern blackberry</name>
    <dbReference type="NCBI Taxonomy" id="59490"/>
    <lineage>
        <taxon>Eukaryota</taxon>
        <taxon>Viridiplantae</taxon>
        <taxon>Streptophyta</taxon>
        <taxon>Embryophyta</taxon>
        <taxon>Tracheophyta</taxon>
        <taxon>Spermatophyta</taxon>
        <taxon>Magnoliopsida</taxon>
        <taxon>eudicotyledons</taxon>
        <taxon>Gunneridae</taxon>
        <taxon>Pentapetalae</taxon>
        <taxon>rosids</taxon>
        <taxon>fabids</taxon>
        <taxon>Rosales</taxon>
        <taxon>Rosaceae</taxon>
        <taxon>Rosoideae</taxon>
        <taxon>Rosoideae incertae sedis</taxon>
        <taxon>Rubus</taxon>
    </lineage>
</organism>
<name>A0AAW1YBG2_RUBAR</name>
<comment type="caution">
    <text evidence="2">The sequence shown here is derived from an EMBL/GenBank/DDBJ whole genome shotgun (WGS) entry which is preliminary data.</text>
</comment>
<accession>A0AAW1YBG2</accession>
<reference evidence="2 3" key="1">
    <citation type="journal article" date="2023" name="G3 (Bethesda)">
        <title>A chromosome-length genome assembly and annotation of blackberry (Rubus argutus, cv. 'Hillquist').</title>
        <authorList>
            <person name="Bruna T."/>
            <person name="Aryal R."/>
            <person name="Dudchenko O."/>
            <person name="Sargent D.J."/>
            <person name="Mead D."/>
            <person name="Buti M."/>
            <person name="Cavallini A."/>
            <person name="Hytonen T."/>
            <person name="Andres J."/>
            <person name="Pham M."/>
            <person name="Weisz D."/>
            <person name="Mascagni F."/>
            <person name="Usai G."/>
            <person name="Natali L."/>
            <person name="Bassil N."/>
            <person name="Fernandez G.E."/>
            <person name="Lomsadze A."/>
            <person name="Armour M."/>
            <person name="Olukolu B."/>
            <person name="Poorten T."/>
            <person name="Britton C."/>
            <person name="Davik J."/>
            <person name="Ashrafi H."/>
            <person name="Aiden E.L."/>
            <person name="Borodovsky M."/>
            <person name="Worthington M."/>
        </authorList>
    </citation>
    <scope>NUCLEOTIDE SEQUENCE [LARGE SCALE GENOMIC DNA]</scope>
    <source>
        <strain evidence="2">PI 553951</strain>
    </source>
</reference>
<evidence type="ECO:0000256" key="1">
    <source>
        <dbReference type="SAM" id="MobiDB-lite"/>
    </source>
</evidence>